<dbReference type="HOGENOM" id="CLU_129779_0_0_6"/>
<protein>
    <submittedName>
        <fullName evidence="1">Uncharacterized protein</fullName>
    </submittedName>
</protein>
<organism evidence="1 2">
    <name type="scientific">Methylotuvimicrobium alcaliphilum (strain DSM 19304 / NCIMB 14124 / VKM B-2133 / 20Z)</name>
    <name type="common">Methylomicrobium alcaliphilum</name>
    <dbReference type="NCBI Taxonomy" id="1091494"/>
    <lineage>
        <taxon>Bacteria</taxon>
        <taxon>Pseudomonadati</taxon>
        <taxon>Pseudomonadota</taxon>
        <taxon>Gammaproteobacteria</taxon>
        <taxon>Methylococcales</taxon>
        <taxon>Methylococcaceae</taxon>
        <taxon>Methylotuvimicrobium</taxon>
    </lineage>
</organism>
<proteinExistence type="predicted"/>
<name>G4SUD4_META2</name>
<dbReference type="EMBL" id="FO082060">
    <property type="protein sequence ID" value="CCE25083.1"/>
    <property type="molecule type" value="Genomic_DNA"/>
</dbReference>
<dbReference type="AlphaFoldDB" id="G4SUD4"/>
<gene>
    <name evidence="1" type="ordered locus">MEALZ_3420</name>
</gene>
<evidence type="ECO:0000313" key="1">
    <source>
        <dbReference type="EMBL" id="CCE25083.1"/>
    </source>
</evidence>
<dbReference type="Proteomes" id="UP000008315">
    <property type="component" value="Chromosome"/>
</dbReference>
<reference evidence="2" key="1">
    <citation type="journal article" date="2012" name="J. Bacteriol.">
        <title>Genome sequence of the haloalkaliphilic methanotrophic bacterium Methylomicrobium alcaliphilum 20Z.</title>
        <authorList>
            <person name="Vuilleumier S."/>
            <person name="Khmelenina V.N."/>
            <person name="Bringel F."/>
            <person name="Reshetnikov A.S."/>
            <person name="Lajus A."/>
            <person name="Mangenot S."/>
            <person name="Rouy Z."/>
            <person name="Op den Camp H.J."/>
            <person name="Jetten M.S."/>
            <person name="Dispirito A.A."/>
            <person name="Dunfield P."/>
            <person name="Klotz M.G."/>
            <person name="Semrau J.D."/>
            <person name="Stein L.Y."/>
            <person name="Barbe V."/>
            <person name="Medigue C."/>
            <person name="Trotsenko Y.A."/>
            <person name="Kalyuzhnaya M.G."/>
        </authorList>
    </citation>
    <scope>NUCLEOTIDE SEQUENCE [LARGE SCALE GENOMIC DNA]</scope>
    <source>
        <strain evidence="2">DSM 19304 / NCIMB 14124 / VKM B-2133 / 20Z</strain>
    </source>
</reference>
<evidence type="ECO:0000313" key="2">
    <source>
        <dbReference type="Proteomes" id="UP000008315"/>
    </source>
</evidence>
<dbReference type="KEGG" id="mah:MEALZ_3420"/>
<dbReference type="RefSeq" id="WP_014149839.1">
    <property type="nucleotide sequence ID" value="NC_016112.1"/>
</dbReference>
<dbReference type="PATRIC" id="fig|271065.3.peg.3528"/>
<sequence length="183" mass="21033">MSVNYSEVVKMLDTASAFDLYRLNVAIRRMLDDPKRISAIKRELRIGQEIEYFDAVQNAPIKAILLECNQTKVLVQNLTDGKKWKLPYCWLNIEQADTAINNSKGTGLQRHEVGIGEILGFMNTRENLEMYGKVIRLNPKTVTLQCETGRWKVPYSLLFKVIGGEYEAYEQRDPLILESMLSE</sequence>
<keyword evidence="2" id="KW-1185">Reference proteome</keyword>
<accession>G4SUD4</accession>